<feature type="binding site" evidence="2">
    <location>
        <begin position="30"/>
        <end position="33"/>
    </location>
    <ligand>
        <name>substrate</name>
    </ligand>
</feature>
<comment type="subunit">
    <text evidence="2">Homodimer.</text>
</comment>
<comment type="similarity">
    <text evidence="2">Belongs to the ribose 5-phosphate isomerase family.</text>
</comment>
<organism evidence="3 4">
    <name type="scientific">Planococcus shixiaomingii</name>
    <dbReference type="NCBI Taxonomy" id="3058393"/>
    <lineage>
        <taxon>Bacteria</taxon>
        <taxon>Bacillati</taxon>
        <taxon>Bacillota</taxon>
        <taxon>Bacilli</taxon>
        <taxon>Bacillales</taxon>
        <taxon>Caryophanaceae</taxon>
        <taxon>Planococcus</taxon>
    </lineage>
</organism>
<comment type="pathway">
    <text evidence="2">Carbohydrate degradation; pentose phosphate pathway; D-ribose 5-phosphate from D-ribulose 5-phosphate (non-oxidative stage): step 1/1.</text>
</comment>
<feature type="binding site" evidence="2">
    <location>
        <begin position="98"/>
        <end position="101"/>
    </location>
    <ligand>
        <name>substrate</name>
    </ligand>
</feature>
<keyword evidence="1 2" id="KW-0413">Isomerase</keyword>
<comment type="function">
    <text evidence="2">Catalyzes the reversible conversion of ribose-5-phosphate to ribulose 5-phosphate.</text>
</comment>
<feature type="binding site" evidence="2">
    <location>
        <position position="125"/>
    </location>
    <ligand>
        <name>substrate</name>
    </ligand>
</feature>
<dbReference type="EMBL" id="JAUJWV010000001">
    <property type="protein sequence ID" value="MDN7242358.1"/>
    <property type="molecule type" value="Genomic_DNA"/>
</dbReference>
<reference evidence="3 4" key="1">
    <citation type="submission" date="2023-06" db="EMBL/GenBank/DDBJ databases">
        <title>Novel species in genus Planococcus.</title>
        <authorList>
            <person name="Ning S."/>
        </authorList>
    </citation>
    <scope>NUCLEOTIDE SEQUENCE [LARGE SCALE GENOMIC DNA]</scope>
    <source>
        <strain evidence="3 4">N028</strain>
    </source>
</reference>
<comment type="catalytic activity">
    <reaction evidence="2">
        <text>aldehydo-D-ribose 5-phosphate = D-ribulose 5-phosphate</text>
        <dbReference type="Rhea" id="RHEA:14657"/>
        <dbReference type="ChEBI" id="CHEBI:58121"/>
        <dbReference type="ChEBI" id="CHEBI:58273"/>
        <dbReference type="EC" id="5.3.1.6"/>
    </reaction>
</comment>
<evidence type="ECO:0000313" key="3">
    <source>
        <dbReference type="EMBL" id="MDN7242358.1"/>
    </source>
</evidence>
<dbReference type="InterPro" id="IPR020672">
    <property type="entry name" value="Ribose5P_isomerase_typA_subgr"/>
</dbReference>
<dbReference type="InterPro" id="IPR004788">
    <property type="entry name" value="Ribose5P_isomerase_type_A"/>
</dbReference>
<dbReference type="Gene3D" id="3.40.50.1360">
    <property type="match status" value="1"/>
</dbReference>
<dbReference type="Gene3D" id="3.30.70.260">
    <property type="match status" value="1"/>
</dbReference>
<dbReference type="CDD" id="cd01398">
    <property type="entry name" value="RPI_A"/>
    <property type="match status" value="1"/>
</dbReference>
<dbReference type="HAMAP" id="MF_00170">
    <property type="entry name" value="Rib_5P_isom_A"/>
    <property type="match status" value="1"/>
</dbReference>
<proteinExistence type="inferred from homology"/>
<accession>A0ABT8N386</accession>
<comment type="caution">
    <text evidence="3">The sequence shown here is derived from an EMBL/GenBank/DDBJ whole genome shotgun (WGS) entry which is preliminary data.</text>
</comment>
<evidence type="ECO:0000256" key="2">
    <source>
        <dbReference type="HAMAP-Rule" id="MF_00170"/>
    </source>
</evidence>
<dbReference type="SUPFAM" id="SSF75445">
    <property type="entry name" value="D-ribose-5-phosphate isomerase (RpiA), lid domain"/>
    <property type="match status" value="1"/>
</dbReference>
<dbReference type="PANTHER" id="PTHR11934:SF0">
    <property type="entry name" value="RIBOSE-5-PHOSPHATE ISOMERASE"/>
    <property type="match status" value="1"/>
</dbReference>
<dbReference type="RefSeq" id="WP_301723871.1">
    <property type="nucleotide sequence ID" value="NZ_JAUJWV010000001.1"/>
</dbReference>
<feature type="active site" description="Proton acceptor" evidence="2">
    <location>
        <position position="107"/>
    </location>
</feature>
<dbReference type="SUPFAM" id="SSF100950">
    <property type="entry name" value="NagB/RpiA/CoA transferase-like"/>
    <property type="match status" value="1"/>
</dbReference>
<gene>
    <name evidence="2 3" type="primary">rpiA</name>
    <name evidence="3" type="ORF">QWY14_11140</name>
</gene>
<evidence type="ECO:0000313" key="4">
    <source>
        <dbReference type="Proteomes" id="UP001172055"/>
    </source>
</evidence>
<feature type="binding site" evidence="2">
    <location>
        <begin position="85"/>
        <end position="88"/>
    </location>
    <ligand>
        <name>substrate</name>
    </ligand>
</feature>
<dbReference type="Proteomes" id="UP001172055">
    <property type="component" value="Unassembled WGS sequence"/>
</dbReference>
<dbReference type="InterPro" id="IPR037171">
    <property type="entry name" value="NagB/RpiA_transferase-like"/>
</dbReference>
<dbReference type="PANTHER" id="PTHR11934">
    <property type="entry name" value="RIBOSE-5-PHOSPHATE ISOMERASE"/>
    <property type="match status" value="1"/>
</dbReference>
<dbReference type="Pfam" id="PF06026">
    <property type="entry name" value="Rib_5-P_isom_A"/>
    <property type="match status" value="1"/>
</dbReference>
<dbReference type="NCBIfam" id="TIGR00021">
    <property type="entry name" value="rpiA"/>
    <property type="match status" value="1"/>
</dbReference>
<name>A0ABT8N386_9BACL</name>
<protein>
    <recommendedName>
        <fullName evidence="2">Ribose-5-phosphate isomerase A</fullName>
        <ecNumber evidence="2">5.3.1.6</ecNumber>
    </recommendedName>
    <alternativeName>
        <fullName evidence="2">Phosphoriboisomerase A</fullName>
        <shortName evidence="2">PRI</shortName>
    </alternativeName>
</protein>
<keyword evidence="4" id="KW-1185">Reference proteome</keyword>
<evidence type="ECO:0000256" key="1">
    <source>
        <dbReference type="ARBA" id="ARBA00023235"/>
    </source>
</evidence>
<dbReference type="EC" id="5.3.1.6" evidence="2"/>
<sequence>MEEKTDLLKKAAGEKAAEYIEDGMVIGLGSGSTVYWMLKKLGEKVEQGLNIKGIPTSLQTEGWAKEFQIPLTDFSEVHYADIAIDGTDEIDPDFNMIKGGGGALVREKIVASSAEKLIIIADESKVVDELGKFPLPIEVLPFGWQLTAEKIAEFGAKPVLRKKDGRVFISDNGNYILDCGFESIPDPGHFHKNLKQLLGVVETGLFVGMTDLVILAGAKGVKVLNRVKVQNGEKTIDSALWDKKE</sequence>
<dbReference type="GO" id="GO:0004751">
    <property type="term" value="F:ribose-5-phosphate isomerase activity"/>
    <property type="evidence" value="ECO:0007669"/>
    <property type="project" value="UniProtKB-EC"/>
</dbReference>
<dbReference type="NCBIfam" id="NF001924">
    <property type="entry name" value="PRK00702.1"/>
    <property type="match status" value="1"/>
</dbReference>